<dbReference type="EMBL" id="VMNW02000025">
    <property type="protein sequence ID" value="KAA9160074.1"/>
    <property type="molecule type" value="Genomic_DNA"/>
</dbReference>
<proteinExistence type="predicted"/>
<name>A0A5N0V2M9_9PSEU</name>
<dbReference type="PROSITE" id="PS51318">
    <property type="entry name" value="TAT"/>
    <property type="match status" value="1"/>
</dbReference>
<comment type="caution">
    <text evidence="2">The sequence shown here is derived from an EMBL/GenBank/DDBJ whole genome shotgun (WGS) entry which is preliminary data.</text>
</comment>
<dbReference type="Pfam" id="PF13416">
    <property type="entry name" value="SBP_bac_8"/>
    <property type="match status" value="1"/>
</dbReference>
<dbReference type="InterPro" id="IPR006059">
    <property type="entry name" value="SBP"/>
</dbReference>
<organism evidence="2 3">
    <name type="scientific">Amycolatopsis acidicola</name>
    <dbReference type="NCBI Taxonomy" id="2596893"/>
    <lineage>
        <taxon>Bacteria</taxon>
        <taxon>Bacillati</taxon>
        <taxon>Actinomycetota</taxon>
        <taxon>Actinomycetes</taxon>
        <taxon>Pseudonocardiales</taxon>
        <taxon>Pseudonocardiaceae</taxon>
        <taxon>Amycolatopsis</taxon>
    </lineage>
</organism>
<dbReference type="PANTHER" id="PTHR30006:SF2">
    <property type="entry name" value="ABC TRANSPORTER SUBSTRATE-BINDING PROTEIN"/>
    <property type="match status" value="1"/>
</dbReference>
<gene>
    <name evidence="2" type="ORF">FPZ12_018455</name>
</gene>
<keyword evidence="1" id="KW-0732">Signal</keyword>
<evidence type="ECO:0000313" key="2">
    <source>
        <dbReference type="EMBL" id="KAA9160074.1"/>
    </source>
</evidence>
<dbReference type="RefSeq" id="WP_144749061.1">
    <property type="nucleotide sequence ID" value="NZ_VMNW02000025.1"/>
</dbReference>
<dbReference type="Proteomes" id="UP000319769">
    <property type="component" value="Unassembled WGS sequence"/>
</dbReference>
<dbReference type="OrthoDB" id="179400at2"/>
<dbReference type="InterPro" id="IPR006311">
    <property type="entry name" value="TAT_signal"/>
</dbReference>
<protein>
    <submittedName>
        <fullName evidence="2">Extracellular solute-binding protein</fullName>
    </submittedName>
</protein>
<reference evidence="2" key="1">
    <citation type="submission" date="2019-09" db="EMBL/GenBank/DDBJ databases">
        <authorList>
            <person name="Teo W.F.A."/>
            <person name="Duangmal K."/>
        </authorList>
    </citation>
    <scope>NUCLEOTIDE SEQUENCE [LARGE SCALE GENOMIC DNA]</scope>
    <source>
        <strain evidence="2">K81G1</strain>
    </source>
</reference>
<keyword evidence="3" id="KW-1185">Reference proteome</keyword>
<dbReference type="SUPFAM" id="SSF53850">
    <property type="entry name" value="Periplasmic binding protein-like II"/>
    <property type="match status" value="1"/>
</dbReference>
<dbReference type="Gene3D" id="3.40.190.10">
    <property type="entry name" value="Periplasmic binding protein-like II"/>
    <property type="match status" value="2"/>
</dbReference>
<evidence type="ECO:0000313" key="3">
    <source>
        <dbReference type="Proteomes" id="UP000319769"/>
    </source>
</evidence>
<sequence length="388" mass="41463">MAHTSLPGRADWSRRSFLATVGAAALGLTACGGAGGQESAAVDISGVQAPALDGLTGDERTRVATLIAKARSEGALNWITPIITESKDPLIDAFKTRYNLPALQVTFENLQTAQVTSRVQSEVTSRQIKTDVVGLNGSPSFFKTLKDAGMLENYQSPELKAYQGTEKYVSFDPGYWASPIAVQYLPVYNPKVWTTGVSSWYDLLDPRLKGKLSWPGVPSSESALLMYRGLREVLPLSFFQSLKGNAPRVGVGNSTVATQMVSQGELTIAVTQSHTVHNTAQQLGIPLEVGFPKEGAVLDGWSVGILTGCPHPSAAKLFMDFILSQAAVQTMVEKQAATPVREDVKMPADLAHFAPASPAAAHAIVLDQLADRKTMQASRDEFVGVFGG</sequence>
<dbReference type="PANTHER" id="PTHR30006">
    <property type="entry name" value="THIAMINE-BINDING PERIPLASMIC PROTEIN-RELATED"/>
    <property type="match status" value="1"/>
</dbReference>
<accession>A0A5N0V2M9</accession>
<evidence type="ECO:0000256" key="1">
    <source>
        <dbReference type="ARBA" id="ARBA00022729"/>
    </source>
</evidence>
<dbReference type="AlphaFoldDB" id="A0A5N0V2M9"/>